<protein>
    <submittedName>
        <fullName evidence="1">Uncharacterized protein</fullName>
    </submittedName>
</protein>
<proteinExistence type="predicted"/>
<accession>A0AAX4P6W3</accession>
<evidence type="ECO:0000313" key="1">
    <source>
        <dbReference type="EMBL" id="WZN61614.1"/>
    </source>
</evidence>
<dbReference type="AlphaFoldDB" id="A0AAX4P6W3"/>
<gene>
    <name evidence="1" type="ORF">HKI87_04g31490</name>
</gene>
<organism evidence="1 2">
    <name type="scientific">Chloropicon roscoffensis</name>
    <dbReference type="NCBI Taxonomy" id="1461544"/>
    <lineage>
        <taxon>Eukaryota</taxon>
        <taxon>Viridiplantae</taxon>
        <taxon>Chlorophyta</taxon>
        <taxon>Chloropicophyceae</taxon>
        <taxon>Chloropicales</taxon>
        <taxon>Chloropicaceae</taxon>
        <taxon>Chloropicon</taxon>
    </lineage>
</organism>
<sequence length="86" mass="9667">MRRPGPGYEGKMAEPSRRVLQRRFPDLVVSKHKSVLRELMTKGKALANPGVVAKGVQNYNSAGEGRMKPKDRVLKLKKPIARKKTK</sequence>
<dbReference type="Proteomes" id="UP001472866">
    <property type="component" value="Chromosome 04"/>
</dbReference>
<name>A0AAX4P6W3_9CHLO</name>
<dbReference type="EMBL" id="CP151504">
    <property type="protein sequence ID" value="WZN61614.1"/>
    <property type="molecule type" value="Genomic_DNA"/>
</dbReference>
<keyword evidence="2" id="KW-1185">Reference proteome</keyword>
<reference evidence="1 2" key="1">
    <citation type="submission" date="2024-03" db="EMBL/GenBank/DDBJ databases">
        <title>Complete genome sequence of the green alga Chloropicon roscoffensis RCC1871.</title>
        <authorList>
            <person name="Lemieux C."/>
            <person name="Pombert J.-F."/>
            <person name="Otis C."/>
            <person name="Turmel M."/>
        </authorList>
    </citation>
    <scope>NUCLEOTIDE SEQUENCE [LARGE SCALE GENOMIC DNA]</scope>
    <source>
        <strain evidence="1 2">RCC1871</strain>
    </source>
</reference>
<evidence type="ECO:0000313" key="2">
    <source>
        <dbReference type="Proteomes" id="UP001472866"/>
    </source>
</evidence>